<name>G4YGZ9_PHYSP</name>
<protein>
    <recommendedName>
        <fullName evidence="4">RxLR effector protein</fullName>
    </recommendedName>
</protein>
<proteinExistence type="predicted"/>
<dbReference type="InParanoid" id="G4YGZ9"/>
<gene>
    <name evidence="2" type="ORF">PHYSODRAFT_284126</name>
</gene>
<organism evidence="2 3">
    <name type="scientific">Phytophthora sojae (strain P6497)</name>
    <name type="common">Soybean stem and root rot agent</name>
    <name type="synonym">Phytophthora megasperma f. sp. glycines</name>
    <dbReference type="NCBI Taxonomy" id="1094619"/>
    <lineage>
        <taxon>Eukaryota</taxon>
        <taxon>Sar</taxon>
        <taxon>Stramenopiles</taxon>
        <taxon>Oomycota</taxon>
        <taxon>Peronosporomycetes</taxon>
        <taxon>Peronosporales</taxon>
        <taxon>Peronosporaceae</taxon>
        <taxon>Phytophthora</taxon>
    </lineage>
</organism>
<evidence type="ECO:0000313" key="2">
    <source>
        <dbReference type="EMBL" id="EGZ27700.1"/>
    </source>
</evidence>
<dbReference type="Proteomes" id="UP000002640">
    <property type="component" value="Unassembled WGS sequence"/>
</dbReference>
<keyword evidence="3" id="KW-1185">Reference proteome</keyword>
<dbReference type="AlphaFoldDB" id="G4YGZ9"/>
<evidence type="ECO:0000256" key="1">
    <source>
        <dbReference type="SAM" id="SignalP"/>
    </source>
</evidence>
<dbReference type="RefSeq" id="XP_009514975.1">
    <property type="nucleotide sequence ID" value="XM_009516680.1"/>
</dbReference>
<feature type="chain" id="PRO_5003471255" description="RxLR effector protein" evidence="1">
    <location>
        <begin position="22"/>
        <end position="55"/>
    </location>
</feature>
<evidence type="ECO:0008006" key="4">
    <source>
        <dbReference type="Google" id="ProtNLM"/>
    </source>
</evidence>
<accession>G4YGZ9</accession>
<feature type="signal peptide" evidence="1">
    <location>
        <begin position="1"/>
        <end position="21"/>
    </location>
</feature>
<keyword evidence="1" id="KW-0732">Signal</keyword>
<evidence type="ECO:0000313" key="3">
    <source>
        <dbReference type="Proteomes" id="UP000002640"/>
    </source>
</evidence>
<sequence length="55" mass="5786">MNFLRCVVVAVLALTAVSVSASEETGVRARHMLAMGGDESILLARGSLRRAEQAA</sequence>
<dbReference type="EMBL" id="JH159151">
    <property type="protein sequence ID" value="EGZ27700.1"/>
    <property type="molecule type" value="Genomic_DNA"/>
</dbReference>
<dbReference type="KEGG" id="psoj:PHYSODRAFT_284126"/>
<dbReference type="GeneID" id="20639710"/>
<reference evidence="2 3" key="1">
    <citation type="journal article" date="2006" name="Science">
        <title>Phytophthora genome sequences uncover evolutionary origins and mechanisms of pathogenesis.</title>
        <authorList>
            <person name="Tyler B.M."/>
            <person name="Tripathy S."/>
            <person name="Zhang X."/>
            <person name="Dehal P."/>
            <person name="Jiang R.H."/>
            <person name="Aerts A."/>
            <person name="Arredondo F.D."/>
            <person name="Baxter L."/>
            <person name="Bensasson D."/>
            <person name="Beynon J.L."/>
            <person name="Chapman J."/>
            <person name="Damasceno C.M."/>
            <person name="Dorrance A.E."/>
            <person name="Dou D."/>
            <person name="Dickerman A.W."/>
            <person name="Dubchak I.L."/>
            <person name="Garbelotto M."/>
            <person name="Gijzen M."/>
            <person name="Gordon S.G."/>
            <person name="Govers F."/>
            <person name="Grunwald N.J."/>
            <person name="Huang W."/>
            <person name="Ivors K.L."/>
            <person name="Jones R.W."/>
            <person name="Kamoun S."/>
            <person name="Krampis K."/>
            <person name="Lamour K.H."/>
            <person name="Lee M.K."/>
            <person name="McDonald W.H."/>
            <person name="Medina M."/>
            <person name="Meijer H.J."/>
            <person name="Nordberg E.K."/>
            <person name="Maclean D.J."/>
            <person name="Ospina-Giraldo M.D."/>
            <person name="Morris P.F."/>
            <person name="Phuntumart V."/>
            <person name="Putnam N.H."/>
            <person name="Rash S."/>
            <person name="Rose J.K."/>
            <person name="Sakihama Y."/>
            <person name="Salamov A.A."/>
            <person name="Savidor A."/>
            <person name="Scheuring C.F."/>
            <person name="Smith B.M."/>
            <person name="Sobral B.W."/>
            <person name="Terry A."/>
            <person name="Torto-Alalibo T.A."/>
            <person name="Win J."/>
            <person name="Xu Z."/>
            <person name="Zhang H."/>
            <person name="Grigoriev I.V."/>
            <person name="Rokhsar D.S."/>
            <person name="Boore J.L."/>
        </authorList>
    </citation>
    <scope>NUCLEOTIDE SEQUENCE [LARGE SCALE GENOMIC DNA]</scope>
    <source>
        <strain evidence="2 3">P6497</strain>
    </source>
</reference>